<dbReference type="AlphaFoldDB" id="A0A8J6NPJ7"/>
<dbReference type="InterPro" id="IPR012809">
    <property type="entry name" value="ECF_CbiQ"/>
</dbReference>
<dbReference type="PANTHER" id="PTHR34857:SF2">
    <property type="entry name" value="SLL0384 PROTEIN"/>
    <property type="match status" value="1"/>
</dbReference>
<feature type="transmembrane region" description="Helical" evidence="6">
    <location>
        <begin position="110"/>
        <end position="136"/>
    </location>
</feature>
<evidence type="ECO:0000256" key="6">
    <source>
        <dbReference type="SAM" id="Phobius"/>
    </source>
</evidence>
<keyword evidence="2" id="KW-1003">Cell membrane</keyword>
<feature type="transmembrane region" description="Helical" evidence="6">
    <location>
        <begin position="72"/>
        <end position="90"/>
    </location>
</feature>
<feature type="transmembrane region" description="Helical" evidence="6">
    <location>
        <begin position="15"/>
        <end position="37"/>
    </location>
</feature>
<protein>
    <submittedName>
        <fullName evidence="7">Cobalt ECF transporter T component CbiQ</fullName>
    </submittedName>
</protein>
<keyword evidence="3 6" id="KW-0812">Transmembrane</keyword>
<dbReference type="CDD" id="cd16914">
    <property type="entry name" value="EcfT"/>
    <property type="match status" value="1"/>
</dbReference>
<evidence type="ECO:0000256" key="4">
    <source>
        <dbReference type="ARBA" id="ARBA00022989"/>
    </source>
</evidence>
<dbReference type="GO" id="GO:0043190">
    <property type="term" value="C:ATP-binding cassette (ABC) transporter complex"/>
    <property type="evidence" value="ECO:0007669"/>
    <property type="project" value="InterPro"/>
</dbReference>
<accession>A0A8J6NPJ7</accession>
<proteinExistence type="predicted"/>
<name>A0A8J6NPJ7_9CHLR</name>
<evidence type="ECO:0000256" key="5">
    <source>
        <dbReference type="ARBA" id="ARBA00023136"/>
    </source>
</evidence>
<keyword evidence="4 6" id="KW-1133">Transmembrane helix</keyword>
<keyword evidence="5 6" id="KW-0472">Membrane</keyword>
<feature type="transmembrane region" description="Helical" evidence="6">
    <location>
        <begin position="244"/>
        <end position="261"/>
    </location>
</feature>
<dbReference type="Proteomes" id="UP000614469">
    <property type="component" value="Unassembled WGS sequence"/>
</dbReference>
<reference evidence="7 8" key="1">
    <citation type="submission" date="2020-08" db="EMBL/GenBank/DDBJ databases">
        <title>Bridging the membrane lipid divide: bacteria of the FCB group superphylum have the potential to synthesize archaeal ether lipids.</title>
        <authorList>
            <person name="Villanueva L."/>
            <person name="Von Meijenfeldt F.A.B."/>
            <person name="Westbye A.B."/>
            <person name="Yadav S."/>
            <person name="Hopmans E.C."/>
            <person name="Dutilh B.E."/>
            <person name="Sinninghe Damste J.S."/>
        </authorList>
    </citation>
    <scope>NUCLEOTIDE SEQUENCE [LARGE SCALE GENOMIC DNA]</scope>
    <source>
        <strain evidence="7">NIOZ-UU36</strain>
    </source>
</reference>
<gene>
    <name evidence="7" type="primary">cbiQ</name>
    <name evidence="7" type="ORF">H8E29_14120</name>
</gene>
<dbReference type="GO" id="GO:0006824">
    <property type="term" value="P:cobalt ion transport"/>
    <property type="evidence" value="ECO:0007669"/>
    <property type="project" value="InterPro"/>
</dbReference>
<sequence length="263" mass="29690">MHANVFDRYHDGSSLLHHLAPTVKVVVAVLFILSNALLPDGDWLSFGISWGVILLLNLLAQLGLGFTFKRSFIVLPFTMAAITALFSLPGETLAVWDFGPWHLVATDLGLVRFLSIVVRSWLSVQIAILLVATTQFPDLIHALEHLRLPRMLITVIAFLYRYLFVLTDEVMRLLRARQARSAVLPGQRGGGGILWRAQTAGNMVGQLFVRSYERSDRIFNAMLSRGYQGHIRTFNRHEVIARDWLIMALAIFLFSILQLFAHL</sequence>
<comment type="subcellular location">
    <subcellularLocation>
        <location evidence="1">Cell membrane</location>
        <topology evidence="1">Multi-pass membrane protein</topology>
    </subcellularLocation>
</comment>
<evidence type="ECO:0000256" key="2">
    <source>
        <dbReference type="ARBA" id="ARBA00022475"/>
    </source>
</evidence>
<evidence type="ECO:0000313" key="8">
    <source>
        <dbReference type="Proteomes" id="UP000614469"/>
    </source>
</evidence>
<evidence type="ECO:0000256" key="1">
    <source>
        <dbReference type="ARBA" id="ARBA00004651"/>
    </source>
</evidence>
<dbReference type="InterPro" id="IPR003339">
    <property type="entry name" value="ABC/ECF_trnsptr_transmembrane"/>
</dbReference>
<dbReference type="Pfam" id="PF02361">
    <property type="entry name" value="CbiQ"/>
    <property type="match status" value="1"/>
</dbReference>
<feature type="transmembrane region" description="Helical" evidence="6">
    <location>
        <begin position="43"/>
        <end position="60"/>
    </location>
</feature>
<evidence type="ECO:0000313" key="7">
    <source>
        <dbReference type="EMBL" id="MBC8336397.1"/>
    </source>
</evidence>
<dbReference type="InterPro" id="IPR051611">
    <property type="entry name" value="ECF_transporter_component"/>
</dbReference>
<organism evidence="7 8">
    <name type="scientific">Candidatus Desulfolinea nitratireducens</name>
    <dbReference type="NCBI Taxonomy" id="2841698"/>
    <lineage>
        <taxon>Bacteria</taxon>
        <taxon>Bacillati</taxon>
        <taxon>Chloroflexota</taxon>
        <taxon>Anaerolineae</taxon>
        <taxon>Anaerolineales</taxon>
        <taxon>Anaerolineales incertae sedis</taxon>
        <taxon>Candidatus Desulfolinea</taxon>
    </lineage>
</organism>
<evidence type="ECO:0000256" key="3">
    <source>
        <dbReference type="ARBA" id="ARBA00022692"/>
    </source>
</evidence>
<dbReference type="PANTHER" id="PTHR34857">
    <property type="entry name" value="SLL0384 PROTEIN"/>
    <property type="match status" value="1"/>
</dbReference>
<dbReference type="EMBL" id="JACNJN010000158">
    <property type="protein sequence ID" value="MBC8336397.1"/>
    <property type="molecule type" value="Genomic_DNA"/>
</dbReference>
<dbReference type="NCBIfam" id="TIGR02454">
    <property type="entry name" value="ECF_T_CbiQ"/>
    <property type="match status" value="1"/>
</dbReference>
<comment type="caution">
    <text evidence="7">The sequence shown here is derived from an EMBL/GenBank/DDBJ whole genome shotgun (WGS) entry which is preliminary data.</text>
</comment>